<sequence length="178" mass="20025">MYRRFNFMRLLPVAAALTATLLTVSCKTSESNYRQAYETAVAKNREASGVDSTIYARIRNSAQTSDLIAGSDTLPMRTEYVGYTENGGASREMLKRYNVVVGQFKQKFNAREMRARLQANGYPDAFIIHTREPLYYVCTATCQTPQEAATALEKVKTDKSIVLRSPLPFILRPAHLAR</sequence>
<dbReference type="PROSITE" id="PS51724">
    <property type="entry name" value="SPOR"/>
    <property type="match status" value="1"/>
</dbReference>
<dbReference type="GeneID" id="82526087"/>
<feature type="chain" id="PRO_5015859088" evidence="1">
    <location>
        <begin position="19"/>
        <end position="178"/>
    </location>
</feature>
<feature type="signal peptide" evidence="1">
    <location>
        <begin position="1"/>
        <end position="18"/>
    </location>
</feature>
<dbReference type="EMBL" id="PUEC01000013">
    <property type="protein sequence ID" value="PWB02387.1"/>
    <property type="molecule type" value="Genomic_DNA"/>
</dbReference>
<comment type="caution">
    <text evidence="3">The sequence shown here is derived from an EMBL/GenBank/DDBJ whole genome shotgun (WGS) entry which is preliminary data.</text>
</comment>
<reference evidence="4" key="1">
    <citation type="submission" date="2018-02" db="EMBL/GenBank/DDBJ databases">
        <authorList>
            <person name="Clavel T."/>
            <person name="Strowig T."/>
        </authorList>
    </citation>
    <scope>NUCLEOTIDE SEQUENCE [LARGE SCALE GENOMIC DNA]</scope>
    <source>
        <strain evidence="4">DSM 103720</strain>
    </source>
</reference>
<feature type="domain" description="SPOR" evidence="2">
    <location>
        <begin position="91"/>
        <end position="170"/>
    </location>
</feature>
<dbReference type="Gene3D" id="3.30.70.1070">
    <property type="entry name" value="Sporulation related repeat"/>
    <property type="match status" value="1"/>
</dbReference>
<dbReference type="InterPro" id="IPR007730">
    <property type="entry name" value="SPOR-like_dom"/>
</dbReference>
<keyword evidence="1" id="KW-0732">Signal</keyword>
<keyword evidence="4" id="KW-1185">Reference proteome</keyword>
<dbReference type="InterPro" id="IPR036680">
    <property type="entry name" value="SPOR-like_sf"/>
</dbReference>
<organism evidence="3 4">
    <name type="scientific">Duncaniella muris</name>
    <dbReference type="NCBI Taxonomy" id="2094150"/>
    <lineage>
        <taxon>Bacteria</taxon>
        <taxon>Pseudomonadati</taxon>
        <taxon>Bacteroidota</taxon>
        <taxon>Bacteroidia</taxon>
        <taxon>Bacteroidales</taxon>
        <taxon>Muribaculaceae</taxon>
        <taxon>Duncaniella</taxon>
    </lineage>
</organism>
<dbReference type="PROSITE" id="PS51257">
    <property type="entry name" value="PROKAR_LIPOPROTEIN"/>
    <property type="match status" value="1"/>
</dbReference>
<gene>
    <name evidence="3" type="ORF">C5O23_06985</name>
</gene>
<dbReference type="Pfam" id="PF05036">
    <property type="entry name" value="SPOR"/>
    <property type="match status" value="1"/>
</dbReference>
<dbReference type="SUPFAM" id="SSF110997">
    <property type="entry name" value="Sporulation related repeat"/>
    <property type="match status" value="1"/>
</dbReference>
<evidence type="ECO:0000256" key="1">
    <source>
        <dbReference type="SAM" id="SignalP"/>
    </source>
</evidence>
<proteinExistence type="predicted"/>
<evidence type="ECO:0000259" key="2">
    <source>
        <dbReference type="PROSITE" id="PS51724"/>
    </source>
</evidence>
<evidence type="ECO:0000313" key="4">
    <source>
        <dbReference type="Proteomes" id="UP000244905"/>
    </source>
</evidence>
<accession>A0A2V1IQH0</accession>
<dbReference type="AlphaFoldDB" id="A0A2V1IQH0"/>
<evidence type="ECO:0000313" key="3">
    <source>
        <dbReference type="EMBL" id="PWB02387.1"/>
    </source>
</evidence>
<protein>
    <submittedName>
        <fullName evidence="3">SPOR domain-containing protein</fullName>
    </submittedName>
</protein>
<dbReference type="Proteomes" id="UP000244905">
    <property type="component" value="Unassembled WGS sequence"/>
</dbReference>
<name>A0A2V1IQH0_9BACT</name>
<dbReference type="GO" id="GO:0042834">
    <property type="term" value="F:peptidoglycan binding"/>
    <property type="evidence" value="ECO:0007669"/>
    <property type="project" value="InterPro"/>
</dbReference>
<dbReference type="RefSeq" id="WP_107032230.1">
    <property type="nucleotide sequence ID" value="NZ_CAJSYL010000001.1"/>
</dbReference>